<evidence type="ECO:0000256" key="9">
    <source>
        <dbReference type="SAM" id="MobiDB-lite"/>
    </source>
</evidence>
<comment type="similarity">
    <text evidence="1">Belongs to the peroxin-13 family.</text>
</comment>
<feature type="transmembrane region" description="Helical" evidence="10">
    <location>
        <begin position="244"/>
        <end position="264"/>
    </location>
</feature>
<evidence type="ECO:0000256" key="1">
    <source>
        <dbReference type="ARBA" id="ARBA00006033"/>
    </source>
</evidence>
<dbReference type="KEGG" id="tet:TTHERM_00194340"/>
<dbReference type="InterPro" id="IPR035463">
    <property type="entry name" value="Pex13"/>
</dbReference>
<dbReference type="eggNOG" id="ENOG502RT2I">
    <property type="taxonomic scope" value="Eukaryota"/>
</dbReference>
<gene>
    <name evidence="11" type="ORF">TTHERM_00194340</name>
</gene>
<dbReference type="PANTHER" id="PTHR19332:SF1">
    <property type="entry name" value="PEROXISOMAL MEMBRANE PROTEIN PEX13"/>
    <property type="match status" value="1"/>
</dbReference>
<evidence type="ECO:0000313" key="11">
    <source>
        <dbReference type="EMBL" id="EAR96942.2"/>
    </source>
</evidence>
<evidence type="ECO:0000256" key="2">
    <source>
        <dbReference type="ARBA" id="ARBA00022448"/>
    </source>
</evidence>
<comment type="subcellular location">
    <subcellularLocation>
        <location evidence="8">Peroxisome membrane</location>
    </subcellularLocation>
</comment>
<dbReference type="RefSeq" id="XP_001017187.2">
    <property type="nucleotide sequence ID" value="XM_001017187.3"/>
</dbReference>
<evidence type="ECO:0000256" key="10">
    <source>
        <dbReference type="SAM" id="Phobius"/>
    </source>
</evidence>
<dbReference type="GO" id="GO:0005778">
    <property type="term" value="C:peroxisomal membrane"/>
    <property type="evidence" value="ECO:0007669"/>
    <property type="project" value="UniProtKB-SubCell"/>
</dbReference>
<dbReference type="GO" id="GO:0016560">
    <property type="term" value="P:protein import into peroxisome matrix, docking"/>
    <property type="evidence" value="ECO:0007669"/>
    <property type="project" value="InterPro"/>
</dbReference>
<proteinExistence type="inferred from homology"/>
<evidence type="ECO:0000256" key="7">
    <source>
        <dbReference type="ARBA" id="ARBA00029693"/>
    </source>
</evidence>
<keyword evidence="5 10" id="KW-0472">Membrane</keyword>
<keyword evidence="10 11" id="KW-0812">Transmembrane</keyword>
<organism evidence="11 12">
    <name type="scientific">Tetrahymena thermophila (strain SB210)</name>
    <dbReference type="NCBI Taxonomy" id="312017"/>
    <lineage>
        <taxon>Eukaryota</taxon>
        <taxon>Sar</taxon>
        <taxon>Alveolata</taxon>
        <taxon>Ciliophora</taxon>
        <taxon>Intramacronucleata</taxon>
        <taxon>Oligohymenophorea</taxon>
        <taxon>Hymenostomatida</taxon>
        <taxon>Tetrahymenina</taxon>
        <taxon>Tetrahymenidae</taxon>
        <taxon>Tetrahymena</taxon>
    </lineage>
</organism>
<keyword evidence="3" id="KW-0653">Protein transport</keyword>
<keyword evidence="12" id="KW-1185">Reference proteome</keyword>
<name>Q23KA1_TETTS</name>
<evidence type="ECO:0000313" key="12">
    <source>
        <dbReference type="Proteomes" id="UP000009168"/>
    </source>
</evidence>
<keyword evidence="4" id="KW-0811">Translocation</keyword>
<evidence type="ECO:0000256" key="6">
    <source>
        <dbReference type="ARBA" id="ARBA00023140"/>
    </source>
</evidence>
<dbReference type="GeneID" id="7823159"/>
<evidence type="ECO:0000256" key="5">
    <source>
        <dbReference type="ARBA" id="ARBA00023136"/>
    </source>
</evidence>
<evidence type="ECO:0000256" key="8">
    <source>
        <dbReference type="ARBA" id="ARBA00046271"/>
    </source>
</evidence>
<dbReference type="Proteomes" id="UP000009168">
    <property type="component" value="Unassembled WGS sequence"/>
</dbReference>
<dbReference type="OMA" id="ARMIEMN"/>
<protein>
    <recommendedName>
        <fullName evidence="7">Peroxin-13</fullName>
    </recommendedName>
</protein>
<dbReference type="InParanoid" id="Q23KA1"/>
<evidence type="ECO:0000256" key="3">
    <source>
        <dbReference type="ARBA" id="ARBA00022927"/>
    </source>
</evidence>
<dbReference type="PANTHER" id="PTHR19332">
    <property type="entry name" value="PEROXISOMAL MEMBRANE PROTEIN PEX13"/>
    <property type="match status" value="1"/>
</dbReference>
<accession>Q23KA1</accession>
<keyword evidence="2" id="KW-0813">Transport</keyword>
<feature type="region of interest" description="Disordered" evidence="9">
    <location>
        <begin position="44"/>
        <end position="67"/>
    </location>
</feature>
<dbReference type="AlphaFoldDB" id="Q23KA1"/>
<dbReference type="GO" id="GO:1990429">
    <property type="term" value="C:peroxisomal importomer complex"/>
    <property type="evidence" value="ECO:0007669"/>
    <property type="project" value="TreeGrafter"/>
</dbReference>
<dbReference type="HOGENOM" id="CLU_981712_0_0_1"/>
<keyword evidence="6" id="KW-0576">Peroxisome</keyword>
<evidence type="ECO:0000256" key="4">
    <source>
        <dbReference type="ARBA" id="ARBA00023010"/>
    </source>
</evidence>
<dbReference type="STRING" id="312017.Q23KA1"/>
<dbReference type="EMBL" id="GG662673">
    <property type="protein sequence ID" value="EAR96942.2"/>
    <property type="molecule type" value="Genomic_DNA"/>
</dbReference>
<keyword evidence="10" id="KW-1133">Transmembrane helix</keyword>
<reference evidence="12" key="1">
    <citation type="journal article" date="2006" name="PLoS Biol.">
        <title>Macronuclear genome sequence of the ciliate Tetrahymena thermophila, a model eukaryote.</title>
        <authorList>
            <person name="Eisen J.A."/>
            <person name="Coyne R.S."/>
            <person name="Wu M."/>
            <person name="Wu D."/>
            <person name="Thiagarajan M."/>
            <person name="Wortman J.R."/>
            <person name="Badger J.H."/>
            <person name="Ren Q."/>
            <person name="Amedeo P."/>
            <person name="Jones K.M."/>
            <person name="Tallon L.J."/>
            <person name="Delcher A.L."/>
            <person name="Salzberg S.L."/>
            <person name="Silva J.C."/>
            <person name="Haas B.J."/>
            <person name="Majoros W.H."/>
            <person name="Farzad M."/>
            <person name="Carlton J.M."/>
            <person name="Smith R.K. Jr."/>
            <person name="Garg J."/>
            <person name="Pearlman R.E."/>
            <person name="Karrer K.M."/>
            <person name="Sun L."/>
            <person name="Manning G."/>
            <person name="Elde N.C."/>
            <person name="Turkewitz A.P."/>
            <person name="Asai D.J."/>
            <person name="Wilkes D.E."/>
            <person name="Wang Y."/>
            <person name="Cai H."/>
            <person name="Collins K."/>
            <person name="Stewart B.A."/>
            <person name="Lee S.R."/>
            <person name="Wilamowska K."/>
            <person name="Weinberg Z."/>
            <person name="Ruzzo W.L."/>
            <person name="Wloga D."/>
            <person name="Gaertig J."/>
            <person name="Frankel J."/>
            <person name="Tsao C.-C."/>
            <person name="Gorovsky M.A."/>
            <person name="Keeling P.J."/>
            <person name="Waller R.F."/>
            <person name="Patron N.J."/>
            <person name="Cherry J.M."/>
            <person name="Stover N.A."/>
            <person name="Krieger C.J."/>
            <person name="del Toro C."/>
            <person name="Ryder H.F."/>
            <person name="Williamson S.C."/>
            <person name="Barbeau R.A."/>
            <person name="Hamilton E.P."/>
            <person name="Orias E."/>
        </authorList>
    </citation>
    <scope>NUCLEOTIDE SEQUENCE [LARGE SCALE GENOMIC DNA]</scope>
    <source>
        <strain evidence="12">SB210</strain>
    </source>
</reference>
<sequence>MISKPWEKRRQVDSNLTAAIQSNATNLPPVPAADQLATDTTSALVPTNNTLGTDSSQLATTSATNGLNSSLGTSSMGTMGGYGMGSSYGGMGSSYGGYGSSMYGGGYGSSMYGGYGSSMYGGLGSSMYGGGYGRYGMGMGMGMDPNQQGFMQNSMMFLNSFGFVIQAMGEIARTVEMNAQGLVHLFQSMFNLGLRMKGWGIDFFQFMKRMFKKVYEKVVEFVQQKGKFLFMGNSNNNVKMRMRLVSTAIRVVLVMFIVSMIPLLKNMLKQDSNEILFNNIKNQM</sequence>